<dbReference type="AlphaFoldDB" id="A0A8H7KGQ9"/>
<evidence type="ECO:0000313" key="3">
    <source>
        <dbReference type="Proteomes" id="UP000629468"/>
    </source>
</evidence>
<feature type="region of interest" description="Disordered" evidence="1">
    <location>
        <begin position="46"/>
        <end position="122"/>
    </location>
</feature>
<dbReference type="EMBL" id="JABXXO010000007">
    <property type="protein sequence ID" value="KAF7773459.1"/>
    <property type="molecule type" value="Genomic_DNA"/>
</dbReference>
<evidence type="ECO:0000313" key="2">
    <source>
        <dbReference type="EMBL" id="KAF7773459.1"/>
    </source>
</evidence>
<feature type="region of interest" description="Disordered" evidence="1">
    <location>
        <begin position="1"/>
        <end position="24"/>
    </location>
</feature>
<protein>
    <submittedName>
        <fullName evidence="2">Uncharacterized protein</fullName>
    </submittedName>
</protein>
<name>A0A8H7KGQ9_AGABI</name>
<dbReference type="Proteomes" id="UP000629468">
    <property type="component" value="Unassembled WGS sequence"/>
</dbReference>
<sequence length="142" mass="15222">MKPLKERAYQECRDLEQESDQRKLQLGNRSAEELFVVRKELTLSFDQDGGGVGPGAKSEGVAALGKGGKLGVPEIGLDPSGPRPSVERPGLIRATSLIGGTAGGARKRPCSGSESERGDDCRRGRCCDERGLSLLRQYLILP</sequence>
<gene>
    <name evidence="2" type="ORF">Agabi119p4_5626</name>
</gene>
<reference evidence="2 3" key="1">
    <citation type="journal article" name="Sci. Rep.">
        <title>Telomere-to-telomere assembled and centromere annotated genomes of the two main subspecies of the button mushroom Agaricus bisporus reveal especially polymorphic chromosome ends.</title>
        <authorList>
            <person name="Sonnenberg A.S.M."/>
            <person name="Sedaghat-Telgerd N."/>
            <person name="Lavrijssen B."/>
            <person name="Ohm R.A."/>
            <person name="Hendrickx P.M."/>
            <person name="Scholtmeijer K."/>
            <person name="Baars J.J.P."/>
            <person name="van Peer A."/>
        </authorList>
    </citation>
    <scope>NUCLEOTIDE SEQUENCE [LARGE SCALE GENOMIC DNA]</scope>
    <source>
        <strain evidence="2 3">H119_p4</strain>
    </source>
</reference>
<feature type="compositionally biased region" description="Basic and acidic residues" evidence="1">
    <location>
        <begin position="1"/>
        <end position="23"/>
    </location>
</feature>
<evidence type="ECO:0000256" key="1">
    <source>
        <dbReference type="SAM" id="MobiDB-lite"/>
    </source>
</evidence>
<accession>A0A8H7KGQ9</accession>
<organism evidence="2 3">
    <name type="scientific">Agaricus bisporus var. burnettii</name>
    <dbReference type="NCBI Taxonomy" id="192524"/>
    <lineage>
        <taxon>Eukaryota</taxon>
        <taxon>Fungi</taxon>
        <taxon>Dikarya</taxon>
        <taxon>Basidiomycota</taxon>
        <taxon>Agaricomycotina</taxon>
        <taxon>Agaricomycetes</taxon>
        <taxon>Agaricomycetidae</taxon>
        <taxon>Agaricales</taxon>
        <taxon>Agaricineae</taxon>
        <taxon>Agaricaceae</taxon>
        <taxon>Agaricus</taxon>
    </lineage>
</organism>
<comment type="caution">
    <text evidence="2">The sequence shown here is derived from an EMBL/GenBank/DDBJ whole genome shotgun (WGS) entry which is preliminary data.</text>
</comment>
<proteinExistence type="predicted"/>